<comment type="caution">
    <text evidence="2">The sequence shown here is derived from an EMBL/GenBank/DDBJ whole genome shotgun (WGS) entry which is preliminary data.</text>
</comment>
<dbReference type="Pfam" id="PF03358">
    <property type="entry name" value="FMN_red"/>
    <property type="match status" value="1"/>
</dbReference>
<dbReference type="EMBL" id="JAUHPX010000008">
    <property type="protein sequence ID" value="MDN4488949.1"/>
    <property type="molecule type" value="Genomic_DNA"/>
</dbReference>
<evidence type="ECO:0000259" key="1">
    <source>
        <dbReference type="Pfam" id="PF03358"/>
    </source>
</evidence>
<dbReference type="InterPro" id="IPR005025">
    <property type="entry name" value="FMN_Rdtase-like_dom"/>
</dbReference>
<proteinExistence type="predicted"/>
<reference evidence="2" key="1">
    <citation type="submission" date="2023-06" db="EMBL/GenBank/DDBJ databases">
        <title>Sysu t00039.</title>
        <authorList>
            <person name="Gao L."/>
            <person name="Fang B.-Z."/>
            <person name="Li W.-J."/>
        </authorList>
    </citation>
    <scope>NUCLEOTIDE SEQUENCE</scope>
    <source>
        <strain evidence="2">SYSU T00039</strain>
    </source>
</reference>
<keyword evidence="3" id="KW-1185">Reference proteome</keyword>
<dbReference type="Gene3D" id="3.40.50.360">
    <property type="match status" value="1"/>
</dbReference>
<accession>A0AAW7M4D6</accession>
<gene>
    <name evidence="2" type="ORF">QQX10_12310</name>
</gene>
<dbReference type="GO" id="GO:0016491">
    <property type="term" value="F:oxidoreductase activity"/>
    <property type="evidence" value="ECO:0007669"/>
    <property type="project" value="UniProtKB-KW"/>
</dbReference>
<organism evidence="2 3">
    <name type="scientific">Demequina lignilytica</name>
    <dbReference type="NCBI Taxonomy" id="3051663"/>
    <lineage>
        <taxon>Bacteria</taxon>
        <taxon>Bacillati</taxon>
        <taxon>Actinomycetota</taxon>
        <taxon>Actinomycetes</taxon>
        <taxon>Micrococcales</taxon>
        <taxon>Demequinaceae</taxon>
        <taxon>Demequina</taxon>
    </lineage>
</organism>
<keyword evidence="2" id="KW-0560">Oxidoreductase</keyword>
<dbReference type="InterPro" id="IPR029039">
    <property type="entry name" value="Flavoprotein-like_sf"/>
</dbReference>
<dbReference type="Proteomes" id="UP001172737">
    <property type="component" value="Unassembled WGS sequence"/>
</dbReference>
<sequence>MPVIGLLLGQLPHARTARQLATMLHAAAPSGTTLVEISTAELPFHAPYADMPTPAGAIAFKRAIADVDGLVIITPSHERSIPGALKHAIDWASASPSSLEGKPVVIAGASAPRSGYFAALQHLRTVLNDAGARLMGQPERTLAVAPHCFGGSGRCVDAELDSQVSELVSAAAGYVAHLSRERVATAERPVIDTAAGRLSTEETRRPMRVLQRLEASADGGPASPVDGTPSPFVDTASTIDPLVATGDPAILAFSTETTTGAPG</sequence>
<dbReference type="PANTHER" id="PTHR30543">
    <property type="entry name" value="CHROMATE REDUCTASE"/>
    <property type="match status" value="1"/>
</dbReference>
<name>A0AAW7M4D6_9MICO</name>
<dbReference type="AlphaFoldDB" id="A0AAW7M4D6"/>
<evidence type="ECO:0000313" key="3">
    <source>
        <dbReference type="Proteomes" id="UP001172737"/>
    </source>
</evidence>
<dbReference type="SUPFAM" id="SSF52218">
    <property type="entry name" value="Flavoproteins"/>
    <property type="match status" value="1"/>
</dbReference>
<dbReference type="PANTHER" id="PTHR30543:SF21">
    <property type="entry name" value="NAD(P)H-DEPENDENT FMN REDUCTASE LOT6"/>
    <property type="match status" value="1"/>
</dbReference>
<feature type="domain" description="NADPH-dependent FMN reductase-like" evidence="1">
    <location>
        <begin position="4"/>
        <end position="139"/>
    </location>
</feature>
<dbReference type="EC" id="1.-.-.-" evidence="2"/>
<dbReference type="InterPro" id="IPR050712">
    <property type="entry name" value="NAD(P)H-dep_reductase"/>
</dbReference>
<dbReference type="GO" id="GO:0010181">
    <property type="term" value="F:FMN binding"/>
    <property type="evidence" value="ECO:0007669"/>
    <property type="project" value="TreeGrafter"/>
</dbReference>
<evidence type="ECO:0000313" key="2">
    <source>
        <dbReference type="EMBL" id="MDN4488949.1"/>
    </source>
</evidence>
<protein>
    <submittedName>
        <fullName evidence="2">NADPH-dependent FMN reductase</fullName>
        <ecNumber evidence="2">1.-.-.-</ecNumber>
    </submittedName>
</protein>
<dbReference type="GO" id="GO:0005829">
    <property type="term" value="C:cytosol"/>
    <property type="evidence" value="ECO:0007669"/>
    <property type="project" value="TreeGrafter"/>
</dbReference>
<dbReference type="RefSeq" id="WP_301121175.1">
    <property type="nucleotide sequence ID" value="NZ_JAUHPX010000008.1"/>
</dbReference>